<reference evidence="8 9" key="1">
    <citation type="journal article" date="2017" name="Nat. Commun.">
        <title>'ARMAN' archaea depend on association with euryarchaeal host in culture and in situ.</title>
        <authorList>
            <person name="Golyshina O."/>
            <person name="Toshchakov S."/>
            <person name="Makarova K."/>
            <person name="Gavrilov S."/>
            <person name="Korzhenkov A."/>
            <person name="La Cono V."/>
            <person name="Arcadi E."/>
            <person name="Nechitaylo T."/>
            <person name="Ferrer M."/>
            <person name="Kublanov I."/>
            <person name="Wolf Y."/>
            <person name="Yakimov M."/>
            <person name="Golyshin P."/>
            <person name="Slesarev A."/>
            <person name="Kozyavkin S."/>
        </authorList>
    </citation>
    <scope>NUCLEOTIDE SEQUENCE [LARGE SCALE GENOMIC DNA]</scope>
    <source>
        <strain evidence="8 9">Mia14</strain>
    </source>
</reference>
<dbReference type="EMBL" id="CP019964">
    <property type="protein sequence ID" value="ASI13983.1"/>
    <property type="molecule type" value="Genomic_DNA"/>
</dbReference>
<name>A0A218NNF1_9ARCH</name>
<dbReference type="GO" id="GO:0005694">
    <property type="term" value="C:chromosome"/>
    <property type="evidence" value="ECO:0007669"/>
    <property type="project" value="UniProtKB-SubCell"/>
</dbReference>
<dbReference type="InterPro" id="IPR050947">
    <property type="entry name" value="Archaeal_histone_HMF"/>
</dbReference>
<sequence>MGALVYFKKATIKKLFKDAGASRVSNKALLLFQDMIEKQAYKTAVKSVNLSKHAKRKTVEESDIKLAASSD</sequence>
<evidence type="ECO:0000256" key="4">
    <source>
        <dbReference type="ARBA" id="ARBA00022454"/>
    </source>
</evidence>
<proteinExistence type="inferred from homology"/>
<dbReference type="GO" id="GO:0003677">
    <property type="term" value="F:DNA binding"/>
    <property type="evidence" value="ECO:0007669"/>
    <property type="project" value="UniProtKB-KW"/>
</dbReference>
<evidence type="ECO:0000256" key="6">
    <source>
        <dbReference type="ARBA" id="ARBA00023125"/>
    </source>
</evidence>
<dbReference type="InterPro" id="IPR050004">
    <property type="entry name" value="HmfB-like"/>
</dbReference>
<comment type="subcellular location">
    <subcellularLocation>
        <location evidence="1">Chromosome</location>
    </subcellularLocation>
    <subcellularLocation>
        <location evidence="2">Cytoplasm</location>
    </subcellularLocation>
</comment>
<evidence type="ECO:0000259" key="7">
    <source>
        <dbReference type="Pfam" id="PF00808"/>
    </source>
</evidence>
<comment type="similarity">
    <text evidence="3">Belongs to the archaeal histone HMF family.</text>
</comment>
<dbReference type="SUPFAM" id="SSF47113">
    <property type="entry name" value="Histone-fold"/>
    <property type="match status" value="1"/>
</dbReference>
<accession>A0A218NNF1</accession>
<keyword evidence="9" id="KW-1185">Reference proteome</keyword>
<evidence type="ECO:0000313" key="9">
    <source>
        <dbReference type="Proteomes" id="UP000197679"/>
    </source>
</evidence>
<dbReference type="CDD" id="cd22909">
    <property type="entry name" value="HFD_archaea_histone-like"/>
    <property type="match status" value="1"/>
</dbReference>
<evidence type="ECO:0000256" key="5">
    <source>
        <dbReference type="ARBA" id="ARBA00022490"/>
    </source>
</evidence>
<dbReference type="InterPro" id="IPR009072">
    <property type="entry name" value="Histone-fold"/>
</dbReference>
<dbReference type="Proteomes" id="UP000197679">
    <property type="component" value="Chromosome"/>
</dbReference>
<organism evidence="8 9">
    <name type="scientific">Candidatus Mancarchaeum acidiphilum</name>
    <dbReference type="NCBI Taxonomy" id="1920749"/>
    <lineage>
        <taxon>Archaea</taxon>
        <taxon>Candidatus Micrarchaeota</taxon>
        <taxon>Candidatus Mancarchaeum</taxon>
    </lineage>
</organism>
<evidence type="ECO:0000313" key="8">
    <source>
        <dbReference type="EMBL" id="ASI13983.1"/>
    </source>
</evidence>
<dbReference type="NCBIfam" id="NF043032">
    <property type="entry name" value="archaea_histone"/>
    <property type="match status" value="1"/>
</dbReference>
<dbReference type="GO" id="GO:0046982">
    <property type="term" value="F:protein heterodimerization activity"/>
    <property type="evidence" value="ECO:0007669"/>
    <property type="project" value="InterPro"/>
</dbReference>
<evidence type="ECO:0000256" key="2">
    <source>
        <dbReference type="ARBA" id="ARBA00004496"/>
    </source>
</evidence>
<protein>
    <submittedName>
        <fullName evidence="8">Archaeal histone</fullName>
    </submittedName>
</protein>
<evidence type="ECO:0000256" key="3">
    <source>
        <dbReference type="ARBA" id="ARBA00008264"/>
    </source>
</evidence>
<dbReference type="PANTHER" id="PTHR47828:SF1">
    <property type="entry name" value="ARCHAEAL HISTONE A"/>
    <property type="match status" value="1"/>
</dbReference>
<dbReference type="Pfam" id="PF00808">
    <property type="entry name" value="CBFD_NFYB_HMF"/>
    <property type="match status" value="1"/>
</dbReference>
<dbReference type="PANTHER" id="PTHR47828">
    <property type="entry name" value="ARCHAEAL HISTONE A"/>
    <property type="match status" value="1"/>
</dbReference>
<feature type="domain" description="Transcription factor CBF/NF-Y/archaeal histone" evidence="7">
    <location>
        <begin position="7"/>
        <end position="67"/>
    </location>
</feature>
<evidence type="ECO:0000256" key="1">
    <source>
        <dbReference type="ARBA" id="ARBA00004286"/>
    </source>
</evidence>
<dbReference type="InterPro" id="IPR003958">
    <property type="entry name" value="CBFA_NFYB_domain"/>
</dbReference>
<keyword evidence="6" id="KW-0238">DNA-binding</keyword>
<dbReference type="AlphaFoldDB" id="A0A218NNF1"/>
<dbReference type="Gene3D" id="1.10.20.10">
    <property type="entry name" value="Histone, subunit A"/>
    <property type="match status" value="1"/>
</dbReference>
<dbReference type="GO" id="GO:0005737">
    <property type="term" value="C:cytoplasm"/>
    <property type="evidence" value="ECO:0007669"/>
    <property type="project" value="UniProtKB-SubCell"/>
</dbReference>
<keyword evidence="4" id="KW-0158">Chromosome</keyword>
<dbReference type="KEGG" id="marh:Mia14_0680"/>
<keyword evidence="5" id="KW-0963">Cytoplasm</keyword>
<gene>
    <name evidence="8" type="ORF">Mia14_0680</name>
</gene>